<keyword evidence="1" id="KW-0732">Signal</keyword>
<dbReference type="InterPro" id="IPR027959">
    <property type="entry name" value="DUF4627"/>
</dbReference>
<evidence type="ECO:0000259" key="2">
    <source>
        <dbReference type="Pfam" id="PF15425"/>
    </source>
</evidence>
<dbReference type="PATRIC" id="fig|1346330.5.peg.1848"/>
<name>U2HVY7_9SPHI</name>
<dbReference type="AlphaFoldDB" id="U2HVY7"/>
<dbReference type="STRING" id="1346330.M472_12980"/>
<dbReference type="OrthoDB" id="6394136at2"/>
<dbReference type="Gene3D" id="2.60.120.260">
    <property type="entry name" value="Galactose-binding domain-like"/>
    <property type="match status" value="1"/>
</dbReference>
<evidence type="ECO:0000313" key="3">
    <source>
        <dbReference type="EMBL" id="ERJ59687.1"/>
    </source>
</evidence>
<evidence type="ECO:0000313" key="4">
    <source>
        <dbReference type="Proteomes" id="UP000016584"/>
    </source>
</evidence>
<dbReference type="EMBL" id="ATDL01000014">
    <property type="protein sequence ID" value="ERJ59687.1"/>
    <property type="molecule type" value="Genomic_DNA"/>
</dbReference>
<gene>
    <name evidence="3" type="ORF">M472_12980</name>
</gene>
<feature type="chain" id="PRO_5004629105" description="DUF4627 domain-containing protein" evidence="1">
    <location>
        <begin position="20"/>
        <end position="222"/>
    </location>
</feature>
<dbReference type="RefSeq" id="WP_021070020.1">
    <property type="nucleotide sequence ID" value="NZ_ATDL01000014.1"/>
</dbReference>
<comment type="caution">
    <text evidence="3">The sequence shown here is derived from an EMBL/GenBank/DDBJ whole genome shotgun (WGS) entry which is preliminary data.</text>
</comment>
<feature type="signal peptide" evidence="1">
    <location>
        <begin position="1"/>
        <end position="19"/>
    </location>
</feature>
<organism evidence="3 4">
    <name type="scientific">Sphingobacterium paucimobilis HER1398</name>
    <dbReference type="NCBI Taxonomy" id="1346330"/>
    <lineage>
        <taxon>Bacteria</taxon>
        <taxon>Pseudomonadati</taxon>
        <taxon>Bacteroidota</taxon>
        <taxon>Sphingobacteriia</taxon>
        <taxon>Sphingobacteriales</taxon>
        <taxon>Sphingobacteriaceae</taxon>
        <taxon>Sphingobacterium</taxon>
    </lineage>
</organism>
<proteinExistence type="predicted"/>
<dbReference type="eggNOG" id="ENOG502ZFS0">
    <property type="taxonomic scope" value="Bacteria"/>
</dbReference>
<protein>
    <recommendedName>
        <fullName evidence="2">DUF4627 domain-containing protein</fullName>
    </recommendedName>
</protein>
<dbReference type="Pfam" id="PF15425">
    <property type="entry name" value="DUF4627"/>
    <property type="match status" value="1"/>
</dbReference>
<keyword evidence="4" id="KW-1185">Reference proteome</keyword>
<accession>U2HVY7</accession>
<reference evidence="3 4" key="1">
    <citation type="journal article" date="2013" name="Genome Announc.">
        <title>The Draft Genome Sequence of Sphingomonas paucimobilis Strain HER1398 (Proteobacteria), Host to the Giant PAU Phage, Indicates That It Is a Member of the Genus Sphingobacterium (Bacteroidetes).</title>
        <authorList>
            <person name="White R.A.III."/>
            <person name="Suttle C.A."/>
        </authorList>
    </citation>
    <scope>NUCLEOTIDE SEQUENCE [LARGE SCALE GENOMIC DNA]</scope>
    <source>
        <strain evidence="3 4">HER1398</strain>
    </source>
</reference>
<feature type="domain" description="DUF4627" evidence="2">
    <location>
        <begin position="44"/>
        <end position="210"/>
    </location>
</feature>
<dbReference type="Proteomes" id="UP000016584">
    <property type="component" value="Unassembled WGS sequence"/>
</dbReference>
<sequence length="222" mass="24517">MKKLSSLICLIVLSISVYAQENLIVDGKFEQSSFSVNDINRKIPGAGKWFPYLTSDKQAVMSVIKDTEKGNAASIQTLSSVSYAYSFIGQRVDKAPAAGIYTVTFWAKATHEVPTYFGIYIKANAPKGQTLYFPLQGFDPQETPSRSGALRQSRITNEWKEYSVDFDLSKVVNAVASPKVAKEDVVLSASTDEHRKLFDLSIACMTKNSGMLFTDVSLTKKN</sequence>
<evidence type="ECO:0000256" key="1">
    <source>
        <dbReference type="SAM" id="SignalP"/>
    </source>
</evidence>